<gene>
    <name evidence="8" type="ORF">EIN_410020</name>
</gene>
<keyword evidence="4 8" id="KW-0418">Kinase</keyword>
<dbReference type="EC" id="2.7.12.1" evidence="8"/>
<evidence type="ECO:0000256" key="6">
    <source>
        <dbReference type="PROSITE-ProRule" id="PRU10141"/>
    </source>
</evidence>
<dbReference type="InterPro" id="IPR008271">
    <property type="entry name" value="Ser/Thr_kinase_AS"/>
</dbReference>
<dbReference type="Gene3D" id="1.10.510.10">
    <property type="entry name" value="Transferase(Phosphotransferase) domain 1"/>
    <property type="match status" value="1"/>
</dbReference>
<dbReference type="GO" id="GO:0004712">
    <property type="term" value="F:protein serine/threonine/tyrosine kinase activity"/>
    <property type="evidence" value="ECO:0007669"/>
    <property type="project" value="UniProtKB-EC"/>
</dbReference>
<dbReference type="PANTHER" id="PTHR24058">
    <property type="entry name" value="DUAL SPECIFICITY PROTEIN KINASE"/>
    <property type="match status" value="1"/>
</dbReference>
<dbReference type="SUPFAM" id="SSF56112">
    <property type="entry name" value="Protein kinase-like (PK-like)"/>
    <property type="match status" value="1"/>
</dbReference>
<dbReference type="GO" id="GO:0004713">
    <property type="term" value="F:protein tyrosine kinase activity"/>
    <property type="evidence" value="ECO:0007669"/>
    <property type="project" value="TreeGrafter"/>
</dbReference>
<accession>A0A0A1U2D3</accession>
<organism evidence="8 9">
    <name type="scientific">Entamoeba invadens IP1</name>
    <dbReference type="NCBI Taxonomy" id="370355"/>
    <lineage>
        <taxon>Eukaryota</taxon>
        <taxon>Amoebozoa</taxon>
        <taxon>Evosea</taxon>
        <taxon>Archamoebae</taxon>
        <taxon>Mastigamoebida</taxon>
        <taxon>Entamoebidae</taxon>
        <taxon>Entamoeba</taxon>
    </lineage>
</organism>
<dbReference type="Proteomes" id="UP000014680">
    <property type="component" value="Unassembled WGS sequence"/>
</dbReference>
<keyword evidence="9" id="KW-1185">Reference proteome</keyword>
<proteinExistence type="predicted"/>
<keyword evidence="3 6" id="KW-0547">Nucleotide-binding</keyword>
<evidence type="ECO:0000256" key="2">
    <source>
        <dbReference type="ARBA" id="ARBA00022679"/>
    </source>
</evidence>
<dbReference type="SMART" id="SM00220">
    <property type="entry name" value="S_TKc"/>
    <property type="match status" value="1"/>
</dbReference>
<keyword evidence="5 6" id="KW-0067">ATP-binding</keyword>
<feature type="domain" description="Protein kinase" evidence="7">
    <location>
        <begin position="118"/>
        <end position="445"/>
    </location>
</feature>
<protein>
    <submittedName>
        <fullName evidence="8">Serine/threonine protein kinase ppk15, putative</fullName>
        <ecNumber evidence="8">2.7.12.1</ecNumber>
    </submittedName>
</protein>
<dbReference type="OrthoDB" id="9332038at2759"/>
<evidence type="ECO:0000256" key="5">
    <source>
        <dbReference type="ARBA" id="ARBA00022840"/>
    </source>
</evidence>
<dbReference type="Pfam" id="PF00069">
    <property type="entry name" value="Pkinase"/>
    <property type="match status" value="1"/>
</dbReference>
<dbReference type="KEGG" id="eiv:EIN_410020"/>
<evidence type="ECO:0000256" key="1">
    <source>
        <dbReference type="ARBA" id="ARBA00022527"/>
    </source>
</evidence>
<evidence type="ECO:0000259" key="7">
    <source>
        <dbReference type="PROSITE" id="PS50011"/>
    </source>
</evidence>
<dbReference type="PROSITE" id="PS50011">
    <property type="entry name" value="PROTEIN_KINASE_DOM"/>
    <property type="match status" value="1"/>
</dbReference>
<dbReference type="OMA" id="TYPTHET"/>
<dbReference type="InterPro" id="IPR000719">
    <property type="entry name" value="Prot_kinase_dom"/>
</dbReference>
<dbReference type="PANTHER" id="PTHR24058:SF17">
    <property type="entry name" value="HOMEODOMAIN INTERACTING PROTEIN KINASE, ISOFORM D"/>
    <property type="match status" value="1"/>
</dbReference>
<dbReference type="PROSITE" id="PS00107">
    <property type="entry name" value="PROTEIN_KINASE_ATP"/>
    <property type="match status" value="1"/>
</dbReference>
<dbReference type="GeneID" id="14884622"/>
<dbReference type="InterPro" id="IPR011009">
    <property type="entry name" value="Kinase-like_dom_sf"/>
</dbReference>
<name>A0A0A1U2D3_ENTIV</name>
<dbReference type="InterPro" id="IPR017441">
    <property type="entry name" value="Protein_kinase_ATP_BS"/>
</dbReference>
<keyword evidence="2 8" id="KW-0808">Transferase</keyword>
<dbReference type="PROSITE" id="PS00108">
    <property type="entry name" value="PROTEIN_KINASE_ST"/>
    <property type="match status" value="1"/>
</dbReference>
<dbReference type="InterPro" id="IPR050494">
    <property type="entry name" value="Ser_Thr_dual-spec_kinase"/>
</dbReference>
<dbReference type="GO" id="GO:0005524">
    <property type="term" value="F:ATP binding"/>
    <property type="evidence" value="ECO:0007669"/>
    <property type="project" value="UniProtKB-UniRule"/>
</dbReference>
<dbReference type="AlphaFoldDB" id="A0A0A1U2D3"/>
<dbReference type="Gene3D" id="3.30.200.20">
    <property type="entry name" value="Phosphorylase Kinase, domain 1"/>
    <property type="match status" value="1"/>
</dbReference>
<dbReference type="EMBL" id="KB207048">
    <property type="protein sequence ID" value="ELP85683.1"/>
    <property type="molecule type" value="Genomic_DNA"/>
</dbReference>
<keyword evidence="1 8" id="KW-0723">Serine/threonine-protein kinase</keyword>
<evidence type="ECO:0000313" key="9">
    <source>
        <dbReference type="Proteomes" id="UP000014680"/>
    </source>
</evidence>
<feature type="binding site" evidence="6">
    <location>
        <position position="147"/>
    </location>
    <ligand>
        <name>ATP</name>
        <dbReference type="ChEBI" id="CHEBI:30616"/>
    </ligand>
</feature>
<evidence type="ECO:0000313" key="8">
    <source>
        <dbReference type="EMBL" id="ELP85683.1"/>
    </source>
</evidence>
<dbReference type="RefSeq" id="XP_004185029.1">
    <property type="nucleotide sequence ID" value="XM_004184981.1"/>
</dbReference>
<dbReference type="GO" id="GO:0005737">
    <property type="term" value="C:cytoplasm"/>
    <property type="evidence" value="ECO:0007669"/>
    <property type="project" value="TreeGrafter"/>
</dbReference>
<evidence type="ECO:0000256" key="4">
    <source>
        <dbReference type="ARBA" id="ARBA00022777"/>
    </source>
</evidence>
<dbReference type="VEuPathDB" id="AmoebaDB:EIN_410020"/>
<reference evidence="8 9" key="1">
    <citation type="submission" date="2012-10" db="EMBL/GenBank/DDBJ databases">
        <authorList>
            <person name="Zafar N."/>
            <person name="Inman J."/>
            <person name="Hall N."/>
            <person name="Lorenzi H."/>
            <person name="Caler E."/>
        </authorList>
    </citation>
    <scope>NUCLEOTIDE SEQUENCE [LARGE SCALE GENOMIC DNA]</scope>
    <source>
        <strain evidence="8 9">IP1</strain>
    </source>
</reference>
<dbReference type="GO" id="GO:0004674">
    <property type="term" value="F:protein serine/threonine kinase activity"/>
    <property type="evidence" value="ECO:0007669"/>
    <property type="project" value="UniProtKB-KW"/>
</dbReference>
<sequence length="682" mass="77010">MSKRGKGFFGRRSVLIRSKDSLLTEPLLLDIDGIVVPPENPPLASEATQKYLGIISMIDPSLDLSSLTKLRAVTLPATPCHNTELDNINYDLILYTDQIIGSENSDHPEDSKIKQSRYKVVAMLGQGSFGQVLKCVDLSNGTFVALKVLRNRSAYFRQGMLEIAILELLNDKFDKDGKGNTLRLIDHFIYHNHICIVTEMLGINIYELMNQNGCRGFGVNVARTFLQQILQTLIVLYKSNIIHCDLKPENVLLVDFTKQIRVIDFGSACFENSTLYTYIQSRHYRAPEVILGLPYSSAIDMWSLGCIAAEFFIGIPLFPGSSEYNQIYKIIRMIGIPPSALLEKGTKTDNFFNKLKGANGKTLYELKTKEQYERDNNVNIESNRDYFDYGSLEDFCMRVPFRVGARDESRKDEIRAAFYDFLGKVLVWDPFLRMRPSQAINHPFITKRPFNGVFVPERNVSPLRTYPTHETPSLEDVILQICPELTSRSELFGPARYYEVYLKAFDKGIILNIQNPNPFALPLMTPPSLLQLNVLAIKEDEIEDVRKLTKSVDITLQGSLTDSPSLDPIVHHDRIDKNQRPESVDNNGIAPISVPKKRNVFGRSDRDSWSKTTEMKLPESDADMATSVVGNPSSHDTNINSKNTIKVNTIEDSETLKSEKGKKVRPPSQLLTVVDLAPVETQ</sequence>
<evidence type="ECO:0000256" key="3">
    <source>
        <dbReference type="ARBA" id="ARBA00022741"/>
    </source>
</evidence>